<proteinExistence type="inferred from homology"/>
<dbReference type="Gene3D" id="1.10.10.10">
    <property type="entry name" value="Winged helix-like DNA-binding domain superfamily/Winged helix DNA-binding domain"/>
    <property type="match status" value="1"/>
</dbReference>
<evidence type="ECO:0000256" key="3">
    <source>
        <dbReference type="ARBA" id="ARBA00023082"/>
    </source>
</evidence>
<organism evidence="8 9">
    <name type="scientific">Anabaena cylindrica (strain ATCC 27899 / PCC 7122)</name>
    <dbReference type="NCBI Taxonomy" id="272123"/>
    <lineage>
        <taxon>Bacteria</taxon>
        <taxon>Bacillati</taxon>
        <taxon>Cyanobacteriota</taxon>
        <taxon>Cyanophyceae</taxon>
        <taxon>Nostocales</taxon>
        <taxon>Nostocaceae</taxon>
        <taxon>Anabaena</taxon>
    </lineage>
</organism>
<dbReference type="OrthoDB" id="7193272at2"/>
<dbReference type="GO" id="GO:0003677">
    <property type="term" value="F:DNA binding"/>
    <property type="evidence" value="ECO:0007669"/>
    <property type="project" value="UniProtKB-KW"/>
</dbReference>
<dbReference type="InterPro" id="IPR039425">
    <property type="entry name" value="RNA_pol_sigma-70-like"/>
</dbReference>
<dbReference type="NCBIfam" id="TIGR02937">
    <property type="entry name" value="sigma70-ECF"/>
    <property type="match status" value="1"/>
</dbReference>
<dbReference type="InterPro" id="IPR007627">
    <property type="entry name" value="RNA_pol_sigma70_r2"/>
</dbReference>
<dbReference type="Pfam" id="PF08281">
    <property type="entry name" value="Sigma70_r4_2"/>
    <property type="match status" value="1"/>
</dbReference>
<dbReference type="Pfam" id="PF04542">
    <property type="entry name" value="Sigma70_r2"/>
    <property type="match status" value="1"/>
</dbReference>
<evidence type="ECO:0000256" key="4">
    <source>
        <dbReference type="ARBA" id="ARBA00023125"/>
    </source>
</evidence>
<dbReference type="EMBL" id="CP003659">
    <property type="protein sequence ID" value="AFZ55981.1"/>
    <property type="molecule type" value="Genomic_DNA"/>
</dbReference>
<dbReference type="eggNOG" id="COG1595">
    <property type="taxonomic scope" value="Bacteria"/>
</dbReference>
<dbReference type="SUPFAM" id="SSF88659">
    <property type="entry name" value="Sigma3 and sigma4 domains of RNA polymerase sigma factors"/>
    <property type="match status" value="1"/>
</dbReference>
<dbReference type="InterPro" id="IPR014284">
    <property type="entry name" value="RNA_pol_sigma-70_dom"/>
</dbReference>
<dbReference type="InterPro" id="IPR013324">
    <property type="entry name" value="RNA_pol_sigma_r3/r4-like"/>
</dbReference>
<sequence length="198" mass="23866">MFNYPVDTRSFFGDPTENISAFFWHLWRQNQDYLYRCCLRWMNGNPSDAEEALSRAMFRAWEKVQKYAGEITNYKAWLTRLTHNLCVDIHRERNRAANRVENIEIYAALEEKNQVFHFNISESALETEEKMVVIREAIYNLPIRLRETFILHFYQELSYQEIALQQNISYQNVCKRISQARAILRDELKEYFIEESLN</sequence>
<evidence type="ECO:0000259" key="7">
    <source>
        <dbReference type="Pfam" id="PF08281"/>
    </source>
</evidence>
<accession>K9Z9X9</accession>
<evidence type="ECO:0000259" key="6">
    <source>
        <dbReference type="Pfam" id="PF04542"/>
    </source>
</evidence>
<dbReference type="SUPFAM" id="SSF88946">
    <property type="entry name" value="Sigma2 domain of RNA polymerase sigma factors"/>
    <property type="match status" value="1"/>
</dbReference>
<keyword evidence="5" id="KW-0804">Transcription</keyword>
<name>K9Z9X9_ANACC</name>
<dbReference type="PATRIC" id="fig|272123.3.peg.411"/>
<comment type="similarity">
    <text evidence="1">Belongs to the sigma-70 factor family. ECF subfamily.</text>
</comment>
<dbReference type="STRING" id="272123.Anacy_0379"/>
<dbReference type="CDD" id="cd06171">
    <property type="entry name" value="Sigma70_r4"/>
    <property type="match status" value="1"/>
</dbReference>
<feature type="domain" description="RNA polymerase sigma-70 region 2" evidence="6">
    <location>
        <begin position="26"/>
        <end position="95"/>
    </location>
</feature>
<keyword evidence="9" id="KW-1185">Reference proteome</keyword>
<dbReference type="PANTHER" id="PTHR43133">
    <property type="entry name" value="RNA POLYMERASE ECF-TYPE SIGMA FACTO"/>
    <property type="match status" value="1"/>
</dbReference>
<dbReference type="KEGG" id="acy:Anacy_0379"/>
<keyword evidence="4" id="KW-0238">DNA-binding</keyword>
<protein>
    <submittedName>
        <fullName evidence="8">RNA polymerase, sigma-24 subunit, ECF subfamily</fullName>
    </submittedName>
</protein>
<dbReference type="HOGENOM" id="CLU_047691_3_0_3"/>
<dbReference type="Gene3D" id="1.10.1740.10">
    <property type="match status" value="1"/>
</dbReference>
<evidence type="ECO:0000313" key="8">
    <source>
        <dbReference type="EMBL" id="AFZ55981.1"/>
    </source>
</evidence>
<dbReference type="Proteomes" id="UP000010474">
    <property type="component" value="Chromosome"/>
</dbReference>
<keyword evidence="2" id="KW-0805">Transcription regulation</keyword>
<keyword evidence="3" id="KW-0731">Sigma factor</keyword>
<feature type="domain" description="RNA polymerase sigma factor 70 region 4 type 2" evidence="7">
    <location>
        <begin position="134"/>
        <end position="182"/>
    </location>
</feature>
<dbReference type="RefSeq" id="WP_015212636.1">
    <property type="nucleotide sequence ID" value="NC_019771.1"/>
</dbReference>
<dbReference type="InterPro" id="IPR036388">
    <property type="entry name" value="WH-like_DNA-bd_sf"/>
</dbReference>
<evidence type="ECO:0000256" key="5">
    <source>
        <dbReference type="ARBA" id="ARBA00023163"/>
    </source>
</evidence>
<evidence type="ECO:0000256" key="1">
    <source>
        <dbReference type="ARBA" id="ARBA00010641"/>
    </source>
</evidence>
<gene>
    <name evidence="8" type="ordered locus">Anacy_0379</name>
</gene>
<dbReference type="GO" id="GO:0006352">
    <property type="term" value="P:DNA-templated transcription initiation"/>
    <property type="evidence" value="ECO:0007669"/>
    <property type="project" value="InterPro"/>
</dbReference>
<dbReference type="AlphaFoldDB" id="K9Z9X9"/>
<dbReference type="InterPro" id="IPR013249">
    <property type="entry name" value="RNA_pol_sigma70_r4_t2"/>
</dbReference>
<dbReference type="InterPro" id="IPR013325">
    <property type="entry name" value="RNA_pol_sigma_r2"/>
</dbReference>
<dbReference type="GO" id="GO:0016987">
    <property type="term" value="F:sigma factor activity"/>
    <property type="evidence" value="ECO:0007669"/>
    <property type="project" value="UniProtKB-KW"/>
</dbReference>
<evidence type="ECO:0000256" key="2">
    <source>
        <dbReference type="ARBA" id="ARBA00023015"/>
    </source>
</evidence>
<evidence type="ECO:0000313" key="9">
    <source>
        <dbReference type="Proteomes" id="UP000010474"/>
    </source>
</evidence>
<reference evidence="9" key="1">
    <citation type="journal article" date="2013" name="Proc. Natl. Acad. Sci. U.S.A.">
        <title>Improving the coverage of the cyanobacterial phylum using diversity-driven genome sequencing.</title>
        <authorList>
            <person name="Shih P.M."/>
            <person name="Wu D."/>
            <person name="Latifi A."/>
            <person name="Axen S.D."/>
            <person name="Fewer D.P."/>
            <person name="Talla E."/>
            <person name="Calteau A."/>
            <person name="Cai F."/>
            <person name="Tandeau de Marsac N."/>
            <person name="Rippka R."/>
            <person name="Herdman M."/>
            <person name="Sivonen K."/>
            <person name="Coursin T."/>
            <person name="Laurent T."/>
            <person name="Goodwin L."/>
            <person name="Nolan M."/>
            <person name="Davenport K.W."/>
            <person name="Han C.S."/>
            <person name="Rubin E.M."/>
            <person name="Eisen J.A."/>
            <person name="Woyke T."/>
            <person name="Gugger M."/>
            <person name="Kerfeld C.A."/>
        </authorList>
    </citation>
    <scope>NUCLEOTIDE SEQUENCE [LARGE SCALE GENOMIC DNA]</scope>
    <source>
        <strain evidence="9">ATCC 27899 / PCC 7122</strain>
    </source>
</reference>
<dbReference type="PANTHER" id="PTHR43133:SF8">
    <property type="entry name" value="RNA POLYMERASE SIGMA FACTOR HI_1459-RELATED"/>
    <property type="match status" value="1"/>
</dbReference>